<dbReference type="EMBL" id="LAZR01065328">
    <property type="protein sequence ID" value="KKK55777.1"/>
    <property type="molecule type" value="Genomic_DNA"/>
</dbReference>
<reference evidence="1" key="1">
    <citation type="journal article" date="2015" name="Nature">
        <title>Complex archaea that bridge the gap between prokaryotes and eukaryotes.</title>
        <authorList>
            <person name="Spang A."/>
            <person name="Saw J.H."/>
            <person name="Jorgensen S.L."/>
            <person name="Zaremba-Niedzwiedzka K."/>
            <person name="Martijn J."/>
            <person name="Lind A.E."/>
            <person name="van Eijk R."/>
            <person name="Schleper C."/>
            <person name="Guy L."/>
            <person name="Ettema T.J."/>
        </authorList>
    </citation>
    <scope>NUCLEOTIDE SEQUENCE</scope>
</reference>
<accession>A0A0F8WG06</accession>
<dbReference type="AlphaFoldDB" id="A0A0F8WG06"/>
<comment type="caution">
    <text evidence="1">The sequence shown here is derived from an EMBL/GenBank/DDBJ whole genome shotgun (WGS) entry which is preliminary data.</text>
</comment>
<evidence type="ECO:0000313" key="1">
    <source>
        <dbReference type="EMBL" id="KKK55777.1"/>
    </source>
</evidence>
<proteinExistence type="predicted"/>
<sequence length="80" mass="9058">MKSPQIEATLDAVSHRLFGRSCKDPICVTCGTDKIRPEHFRDNKSRREFKTSRMCQGCQDDVFGADDEEQKVDKKGDGHA</sequence>
<organism evidence="1">
    <name type="scientific">marine sediment metagenome</name>
    <dbReference type="NCBI Taxonomy" id="412755"/>
    <lineage>
        <taxon>unclassified sequences</taxon>
        <taxon>metagenomes</taxon>
        <taxon>ecological metagenomes</taxon>
    </lineage>
</organism>
<protein>
    <submittedName>
        <fullName evidence="1">Uncharacterized protein</fullName>
    </submittedName>
</protein>
<name>A0A0F8WG06_9ZZZZ</name>
<gene>
    <name evidence="1" type="ORF">LCGC14_3071160</name>
</gene>